<reference evidence="2" key="2">
    <citation type="submission" date="2025-08" db="UniProtKB">
        <authorList>
            <consortium name="Ensembl"/>
        </authorList>
    </citation>
    <scope>IDENTIFICATION</scope>
</reference>
<dbReference type="CDD" id="cd04458">
    <property type="entry name" value="CSP_CDS"/>
    <property type="match status" value="1"/>
</dbReference>
<feature type="compositionally biased region" description="Pro residues" evidence="1">
    <location>
        <begin position="15"/>
        <end position="29"/>
    </location>
</feature>
<evidence type="ECO:0000313" key="2">
    <source>
        <dbReference type="Ensembl" id="ENSCPVP00000001332.2"/>
    </source>
</evidence>
<evidence type="ECO:0000256" key="1">
    <source>
        <dbReference type="SAM" id="MobiDB-lite"/>
    </source>
</evidence>
<reference evidence="2" key="1">
    <citation type="submission" date="2020-02" db="EMBL/GenBank/DDBJ databases">
        <authorList>
            <person name="Enbody D E."/>
            <person name="Pettersson E M."/>
        </authorList>
    </citation>
    <scope>NUCLEOTIDE SEQUENCE [LARGE SCALE GENOMIC DNA]</scope>
</reference>
<accession>A0A8U8BI30</accession>
<dbReference type="Gene3D" id="2.40.50.140">
    <property type="entry name" value="Nucleic acid-binding proteins"/>
    <property type="match status" value="1"/>
</dbReference>
<dbReference type="SUPFAM" id="SSF50249">
    <property type="entry name" value="Nucleic acid-binding proteins"/>
    <property type="match status" value="1"/>
</dbReference>
<protein>
    <submittedName>
        <fullName evidence="2">Uncharacterized protein</fullName>
    </submittedName>
</protein>
<dbReference type="Proteomes" id="UP000694382">
    <property type="component" value="Chromosome 2"/>
</dbReference>
<dbReference type="InterPro" id="IPR011129">
    <property type="entry name" value="CSD"/>
</dbReference>
<accession>A0A8C3M5G3</accession>
<evidence type="ECO:0000313" key="3">
    <source>
        <dbReference type="Proteomes" id="UP000694382"/>
    </source>
</evidence>
<dbReference type="SMART" id="SM00357">
    <property type="entry name" value="CSP"/>
    <property type="match status" value="1"/>
</dbReference>
<dbReference type="Pfam" id="PF00313">
    <property type="entry name" value="CSD"/>
    <property type="match status" value="1"/>
</dbReference>
<feature type="region of interest" description="Disordered" evidence="1">
    <location>
        <begin position="1"/>
        <end position="39"/>
    </location>
</feature>
<keyword evidence="3" id="KW-1185">Reference proteome</keyword>
<dbReference type="GO" id="GO:0003676">
    <property type="term" value="F:nucleic acid binding"/>
    <property type="evidence" value="ECO:0007669"/>
    <property type="project" value="InterPro"/>
</dbReference>
<dbReference type="AlphaFoldDB" id="A0A8C3M5G3"/>
<dbReference type="PRINTS" id="PR00050">
    <property type="entry name" value="COLDSHOCK"/>
</dbReference>
<name>A0A8C3M5G3_GEOPR</name>
<dbReference type="PROSITE" id="PS51857">
    <property type="entry name" value="CSD_2"/>
    <property type="match status" value="1"/>
</dbReference>
<dbReference type="Ensembl" id="ENSCPVT00000001388.2">
    <property type="protein sequence ID" value="ENSCPVP00000001332.2"/>
    <property type="gene ID" value="ENSCPVG00000001008.2"/>
</dbReference>
<organism evidence="2 3">
    <name type="scientific">Geospiza parvula</name>
    <name type="common">Small tree-finch</name>
    <name type="synonym">Camarhynchus parvulus</name>
    <dbReference type="NCBI Taxonomy" id="87175"/>
    <lineage>
        <taxon>Eukaryota</taxon>
        <taxon>Metazoa</taxon>
        <taxon>Chordata</taxon>
        <taxon>Craniata</taxon>
        <taxon>Vertebrata</taxon>
        <taxon>Euteleostomi</taxon>
        <taxon>Archelosauria</taxon>
        <taxon>Archosauria</taxon>
        <taxon>Dinosauria</taxon>
        <taxon>Saurischia</taxon>
        <taxon>Theropoda</taxon>
        <taxon>Coelurosauria</taxon>
        <taxon>Aves</taxon>
        <taxon>Neognathae</taxon>
        <taxon>Neoaves</taxon>
        <taxon>Telluraves</taxon>
        <taxon>Australaves</taxon>
        <taxon>Passeriformes</taxon>
        <taxon>Thraupidae</taxon>
        <taxon>Camarhynchus</taxon>
    </lineage>
</organism>
<dbReference type="PANTHER" id="PTHR11544">
    <property type="entry name" value="COLD SHOCK DOMAIN CONTAINING PROTEINS"/>
    <property type="match status" value="1"/>
</dbReference>
<reference evidence="2" key="3">
    <citation type="submission" date="2025-09" db="UniProtKB">
        <authorList>
            <consortium name="Ensembl"/>
        </authorList>
    </citation>
    <scope>IDENTIFICATION</scope>
</reference>
<dbReference type="InterPro" id="IPR050181">
    <property type="entry name" value="Cold_shock_domain"/>
</dbReference>
<proteinExistence type="predicted"/>
<dbReference type="InterPro" id="IPR002059">
    <property type="entry name" value="CSP_DNA-bd"/>
</dbReference>
<dbReference type="InterPro" id="IPR012340">
    <property type="entry name" value="NA-bd_OB-fold"/>
</dbReference>
<sequence length="242" mass="26405">MKCVLNLGDGEPQLKTPPPFSPLCAPAPSPLSQGKTTSSSPIFTPAAHVASQKVLAMNVLGTVKWFNVKHRYSLITQNDNKDDVFVHQTVIKKNNPRKYLHSLGDGEIAEFNVIQGIKGPLPVQGSKHAPNCKPAKYYPCHRSPHTYQGNITQTQQLSILAETRCAHRPQWMGLAPPYFLPLLPRAQGRVPALPGTFSPCLSLAVRVPISAPVSWVGLGPALQSCSWGWSPQTWVVACYAKL</sequence>